<organism evidence="2 3">
    <name type="scientific">Brevundimonas naejangsanensis</name>
    <dbReference type="NCBI Taxonomy" id="588932"/>
    <lineage>
        <taxon>Bacteria</taxon>
        <taxon>Pseudomonadati</taxon>
        <taxon>Pseudomonadota</taxon>
        <taxon>Alphaproteobacteria</taxon>
        <taxon>Caulobacterales</taxon>
        <taxon>Caulobacteraceae</taxon>
        <taxon>Brevundimonas</taxon>
    </lineage>
</organism>
<dbReference type="AlphaFoldDB" id="A0A494RLN7"/>
<feature type="transmembrane region" description="Helical" evidence="1">
    <location>
        <begin position="45"/>
        <end position="65"/>
    </location>
</feature>
<feature type="transmembrane region" description="Helical" evidence="1">
    <location>
        <begin position="71"/>
        <end position="94"/>
    </location>
</feature>
<feature type="transmembrane region" description="Helical" evidence="1">
    <location>
        <begin position="20"/>
        <end position="38"/>
    </location>
</feature>
<evidence type="ECO:0000313" key="3">
    <source>
        <dbReference type="Proteomes" id="UP000276984"/>
    </source>
</evidence>
<keyword evidence="3" id="KW-1185">Reference proteome</keyword>
<protein>
    <submittedName>
        <fullName evidence="2">Uncharacterized protein</fullName>
    </submittedName>
</protein>
<keyword evidence="1" id="KW-0812">Transmembrane</keyword>
<reference evidence="2 3" key="1">
    <citation type="submission" date="2018-10" db="EMBL/GenBank/DDBJ databases">
        <title>Complete genome sequence of Brevundimonas naejangsanensis BRV3.</title>
        <authorList>
            <person name="Berrios L."/>
            <person name="Ely B."/>
        </authorList>
    </citation>
    <scope>NUCLEOTIDE SEQUENCE [LARGE SCALE GENOMIC DNA]</scope>
    <source>
        <strain evidence="2 3">BRV3</strain>
    </source>
</reference>
<evidence type="ECO:0000313" key="2">
    <source>
        <dbReference type="EMBL" id="AYG96339.1"/>
    </source>
</evidence>
<name>A0A494RLN7_9CAUL</name>
<accession>A0A494RLN7</accession>
<keyword evidence="1" id="KW-1133">Transmembrane helix</keyword>
<keyword evidence="1" id="KW-0472">Membrane</keyword>
<dbReference type="OrthoDB" id="7205482at2"/>
<dbReference type="Proteomes" id="UP000276984">
    <property type="component" value="Chromosome"/>
</dbReference>
<sequence length="125" mass="13510">MVLGTAGSFAFGGVIWKGAYVGVFLVDALCFVGLWILAERANRWWIVLTAGFQLIGTLAHFAPFLAHERLAWAQVTLMWAIWVLVGLTAFFGVWEVEADRRFALEGRHGSKLVVGGGAGAAAAME</sequence>
<dbReference type="EMBL" id="CP032707">
    <property type="protein sequence ID" value="AYG96339.1"/>
    <property type="molecule type" value="Genomic_DNA"/>
</dbReference>
<proteinExistence type="predicted"/>
<gene>
    <name evidence="2" type="ORF">D8I30_08070</name>
</gene>
<evidence type="ECO:0000256" key="1">
    <source>
        <dbReference type="SAM" id="Phobius"/>
    </source>
</evidence>